<dbReference type="InterPro" id="IPR036412">
    <property type="entry name" value="HAD-like_sf"/>
</dbReference>
<dbReference type="PRINTS" id="PR00119">
    <property type="entry name" value="CATATPASE"/>
</dbReference>
<dbReference type="PROSITE" id="PS01229">
    <property type="entry name" value="COF_2"/>
    <property type="match status" value="1"/>
</dbReference>
<dbReference type="InterPro" id="IPR001757">
    <property type="entry name" value="P_typ_ATPase"/>
</dbReference>
<dbReference type="RefSeq" id="WP_126580433.1">
    <property type="nucleotide sequence ID" value="NZ_BIFR01000001.1"/>
</dbReference>
<evidence type="ECO:0000256" key="4">
    <source>
        <dbReference type="ARBA" id="ARBA00022989"/>
    </source>
</evidence>
<dbReference type="Gene3D" id="3.40.1110.10">
    <property type="entry name" value="Calcium-transporting ATPase, cytoplasmic domain N"/>
    <property type="match status" value="1"/>
</dbReference>
<dbReference type="EMBL" id="BIFR01000001">
    <property type="protein sequence ID" value="GCE12851.1"/>
    <property type="molecule type" value="Genomic_DNA"/>
</dbReference>
<dbReference type="SFLD" id="SFLDF00027">
    <property type="entry name" value="p-type_atpase"/>
    <property type="match status" value="1"/>
</dbReference>
<evidence type="ECO:0000256" key="2">
    <source>
        <dbReference type="ARBA" id="ARBA00022692"/>
    </source>
</evidence>
<comment type="caution">
    <text evidence="8">The sequence shown here is derived from an EMBL/GenBank/DDBJ whole genome shotgun (WGS) entry which is preliminary data.</text>
</comment>
<dbReference type="PROSITE" id="PS00154">
    <property type="entry name" value="ATPASE_E1_E2"/>
    <property type="match status" value="1"/>
</dbReference>
<dbReference type="Gene3D" id="2.70.150.10">
    <property type="entry name" value="Calcium-transporting ATPase, cytoplasmic transduction domain A"/>
    <property type="match status" value="1"/>
</dbReference>
<evidence type="ECO:0000256" key="1">
    <source>
        <dbReference type="ARBA" id="ARBA00004141"/>
    </source>
</evidence>
<dbReference type="SFLD" id="SFLDG00002">
    <property type="entry name" value="C1.7:_P-type_atpase_like"/>
    <property type="match status" value="1"/>
</dbReference>
<keyword evidence="4 6" id="KW-1133">Transmembrane helix</keyword>
<dbReference type="InterPro" id="IPR008250">
    <property type="entry name" value="ATPase_P-typ_transduc_dom_A_sf"/>
</dbReference>
<evidence type="ECO:0000259" key="7">
    <source>
        <dbReference type="Pfam" id="PF00122"/>
    </source>
</evidence>
<feature type="transmembrane region" description="Helical" evidence="6">
    <location>
        <begin position="221"/>
        <end position="244"/>
    </location>
</feature>
<dbReference type="InterPro" id="IPR018303">
    <property type="entry name" value="ATPase_P-typ_P_site"/>
</dbReference>
<dbReference type="GO" id="GO:0016887">
    <property type="term" value="F:ATP hydrolysis activity"/>
    <property type="evidence" value="ECO:0007669"/>
    <property type="project" value="InterPro"/>
</dbReference>
<dbReference type="InterPro" id="IPR044492">
    <property type="entry name" value="P_typ_ATPase_HD_dom"/>
</dbReference>
<dbReference type="Pfam" id="PF00122">
    <property type="entry name" value="E1-E2_ATPase"/>
    <property type="match status" value="1"/>
</dbReference>
<feature type="transmembrane region" description="Helical" evidence="6">
    <location>
        <begin position="679"/>
        <end position="707"/>
    </location>
</feature>
<protein>
    <submittedName>
        <fullName evidence="8">Cation transporter E1-E2 family ATPase</fullName>
    </submittedName>
</protein>
<accession>A0A402A1G5</accession>
<feature type="transmembrane region" description="Helical" evidence="6">
    <location>
        <begin position="52"/>
        <end position="70"/>
    </location>
</feature>
<keyword evidence="5 6" id="KW-0472">Membrane</keyword>
<reference evidence="9" key="1">
    <citation type="submission" date="2018-12" db="EMBL/GenBank/DDBJ databases">
        <title>Tengunoibacter tsumagoiensis gen. nov., sp. nov., Dictyobacter kobayashii sp. nov., D. alpinus sp. nov., and D. joshuensis sp. nov. and description of Dictyobacteraceae fam. nov. within the order Ktedonobacterales isolated from Tengu-no-mugimeshi.</title>
        <authorList>
            <person name="Wang C.M."/>
            <person name="Zheng Y."/>
            <person name="Sakai Y."/>
            <person name="Toyoda A."/>
            <person name="Minakuchi Y."/>
            <person name="Abe K."/>
            <person name="Yokota A."/>
            <person name="Yabe S."/>
        </authorList>
    </citation>
    <scope>NUCLEOTIDE SEQUENCE [LARGE SCALE GENOMIC DNA]</scope>
    <source>
        <strain evidence="9">Uno3</strain>
    </source>
</reference>
<keyword evidence="3" id="KW-1278">Translocase</keyword>
<dbReference type="Pfam" id="PF00702">
    <property type="entry name" value="Hydrolase"/>
    <property type="match status" value="1"/>
</dbReference>
<feature type="transmembrane region" description="Helical" evidence="6">
    <location>
        <begin position="256"/>
        <end position="278"/>
    </location>
</feature>
<dbReference type="InterPro" id="IPR023214">
    <property type="entry name" value="HAD_sf"/>
</dbReference>
<feature type="transmembrane region" description="Helical" evidence="6">
    <location>
        <begin position="761"/>
        <end position="781"/>
    </location>
</feature>
<dbReference type="NCBIfam" id="TIGR01494">
    <property type="entry name" value="ATPase_P-type"/>
    <property type="match status" value="2"/>
</dbReference>
<dbReference type="AlphaFoldDB" id="A0A402A1G5"/>
<dbReference type="OrthoDB" id="9760364at2"/>
<proteinExistence type="predicted"/>
<dbReference type="GO" id="GO:0016020">
    <property type="term" value="C:membrane"/>
    <property type="evidence" value="ECO:0007669"/>
    <property type="project" value="UniProtKB-SubCell"/>
</dbReference>
<feature type="transmembrane region" description="Helical" evidence="6">
    <location>
        <begin position="620"/>
        <end position="642"/>
    </location>
</feature>
<evidence type="ECO:0000313" key="8">
    <source>
        <dbReference type="EMBL" id="GCE12851.1"/>
    </source>
</evidence>
<gene>
    <name evidence="8" type="ORF">KTT_27100</name>
</gene>
<dbReference type="PANTHER" id="PTHR42861">
    <property type="entry name" value="CALCIUM-TRANSPORTING ATPASE"/>
    <property type="match status" value="1"/>
</dbReference>
<evidence type="ECO:0000256" key="6">
    <source>
        <dbReference type="SAM" id="Phobius"/>
    </source>
</evidence>
<dbReference type="SUPFAM" id="SSF56784">
    <property type="entry name" value="HAD-like"/>
    <property type="match status" value="1"/>
</dbReference>
<evidence type="ECO:0000256" key="3">
    <source>
        <dbReference type="ARBA" id="ARBA00022967"/>
    </source>
</evidence>
<dbReference type="SUPFAM" id="SSF81665">
    <property type="entry name" value="Calcium ATPase, transmembrane domain M"/>
    <property type="match status" value="1"/>
</dbReference>
<feature type="domain" description="P-type ATPase A" evidence="7">
    <location>
        <begin position="107"/>
        <end position="206"/>
    </location>
</feature>
<dbReference type="GO" id="GO:0005524">
    <property type="term" value="F:ATP binding"/>
    <property type="evidence" value="ECO:0007669"/>
    <property type="project" value="InterPro"/>
</dbReference>
<dbReference type="SUPFAM" id="SSF81653">
    <property type="entry name" value="Calcium ATPase, transduction domain A"/>
    <property type="match status" value="1"/>
</dbReference>
<dbReference type="Gene3D" id="3.40.50.1000">
    <property type="entry name" value="HAD superfamily/HAD-like"/>
    <property type="match status" value="1"/>
</dbReference>
<sequence length="831" mass="90831">MQQSSSDERPMMHQSFQGLSTQEAEAQRAAGKGAHMPPSTGRTYAQILREDVFTLINNILFVLCIALLLLGQYSEALVSAGVVLFNVIISVVQEVRAKRTLDRIALLTRPRATVMRNGQEQALDPSELVQNDLLLLHTGDQIVADGPVVGEGRLQVDESLLTGESEPITKKAGDWLSSGSFCLSGESYYRAERIGMTSVAGQLTSKARAFRRILTPLQQDITVIIQSLLLVALYIEIILILIALANRTAVVDVVRMSVIVVSIVPIGLFLATSVAYALGALRMAGKSALVQRLSAVESLSNVDVLCLDKTGTITTNALVLEQVYPVGIDEKQLRRLLALYISQTTSRNATSRAIEEAGNFQVSQEAFHVYEEVTFSSTWKWSALSCDRGDLQGIYILGAPEVLSPFLRSGTDLGTFAEDATRRGRRVLLFAFFPDLVPLQTSDTQPTLPTGLIPLGLISLRDELRHDVQKTLALFAEVGVQIKVMSGDHPQTVATLARQVGISNAEPVVTGSELDQMDDVRLMQVAEETTVFGRVTPQQKERLVRALRSHHHYIAMIGDGVNDLLSLKQANLGIAMESGSQATRGIADIILLNDSFGALPAAFAEGQRIRNGMESAMKLFLTRVMYLALLLLTVPMLGAFPFAPKQKALITFETVGIIAVALAAWAHPGPPSRRGLGHLLVHFVLPAAIPLSLIAFGIYLITFYQAYQQMNESLQDAQLVAQSALTTFAVCSGLLLVPFVVPPARFWVGGSELSGDWRPTLLAVGLLVVYLVVIAFPPLRTFFSLTALHPTDYLFIGAAALIWSILQRWIWHAHLLERFLQLRQRDTLPGE</sequence>
<dbReference type="InterPro" id="IPR023298">
    <property type="entry name" value="ATPase_P-typ_TM_dom_sf"/>
</dbReference>
<keyword evidence="9" id="KW-1185">Reference proteome</keyword>
<feature type="transmembrane region" description="Helical" evidence="6">
    <location>
        <begin position="793"/>
        <end position="811"/>
    </location>
</feature>
<organism evidence="8 9">
    <name type="scientific">Tengunoibacter tsumagoiensis</name>
    <dbReference type="NCBI Taxonomy" id="2014871"/>
    <lineage>
        <taxon>Bacteria</taxon>
        <taxon>Bacillati</taxon>
        <taxon>Chloroflexota</taxon>
        <taxon>Ktedonobacteria</taxon>
        <taxon>Ktedonobacterales</taxon>
        <taxon>Dictyobacteraceae</taxon>
        <taxon>Tengunoibacter</taxon>
    </lineage>
</organism>
<dbReference type="PRINTS" id="PR00120">
    <property type="entry name" value="HATPASE"/>
</dbReference>
<evidence type="ECO:0000313" key="9">
    <source>
        <dbReference type="Proteomes" id="UP000287352"/>
    </source>
</evidence>
<evidence type="ECO:0000256" key="5">
    <source>
        <dbReference type="ARBA" id="ARBA00023136"/>
    </source>
</evidence>
<dbReference type="Gene3D" id="1.20.1110.10">
    <property type="entry name" value="Calcium-transporting ATPase, transmembrane domain"/>
    <property type="match status" value="1"/>
</dbReference>
<dbReference type="SFLD" id="SFLDS00003">
    <property type="entry name" value="Haloacid_Dehalogenase"/>
    <property type="match status" value="1"/>
</dbReference>
<dbReference type="Proteomes" id="UP000287352">
    <property type="component" value="Unassembled WGS sequence"/>
</dbReference>
<name>A0A402A1G5_9CHLR</name>
<feature type="transmembrane region" description="Helical" evidence="6">
    <location>
        <begin position="719"/>
        <end position="741"/>
    </location>
</feature>
<comment type="subcellular location">
    <subcellularLocation>
        <location evidence="1">Membrane</location>
        <topology evidence="1">Multi-pass membrane protein</topology>
    </subcellularLocation>
</comment>
<keyword evidence="2 6" id="KW-0812">Transmembrane</keyword>
<dbReference type="InterPro" id="IPR059000">
    <property type="entry name" value="ATPase_P-type_domA"/>
</dbReference>
<dbReference type="InterPro" id="IPR023299">
    <property type="entry name" value="ATPase_P-typ_cyto_dom_N"/>
</dbReference>
<feature type="transmembrane region" description="Helical" evidence="6">
    <location>
        <begin position="648"/>
        <end position="667"/>
    </location>
</feature>